<evidence type="ECO:0008006" key="9">
    <source>
        <dbReference type="Google" id="ProtNLM"/>
    </source>
</evidence>
<comment type="caution">
    <text evidence="7">The sequence shown here is derived from an EMBL/GenBank/DDBJ whole genome shotgun (WGS) entry which is preliminary data.</text>
</comment>
<reference evidence="7" key="2">
    <citation type="submission" date="2020-09" db="EMBL/GenBank/DDBJ databases">
        <authorList>
            <person name="Sun Q."/>
            <person name="Zhou Y."/>
        </authorList>
    </citation>
    <scope>NUCLEOTIDE SEQUENCE</scope>
    <source>
        <strain evidence="7">CGMCC 1.15725</strain>
    </source>
</reference>
<dbReference type="GO" id="GO:0034605">
    <property type="term" value="P:cellular response to heat"/>
    <property type="evidence" value="ECO:0007669"/>
    <property type="project" value="TreeGrafter"/>
</dbReference>
<dbReference type="PANTHER" id="PTHR11638:SF18">
    <property type="entry name" value="HEAT SHOCK PROTEIN 104"/>
    <property type="match status" value="1"/>
</dbReference>
<dbReference type="Gene3D" id="3.30.70.1660">
    <property type="match status" value="1"/>
</dbReference>
<dbReference type="InterPro" id="IPR045853">
    <property type="entry name" value="Pep_chain_release_fac_I_sf"/>
</dbReference>
<dbReference type="InterPro" id="IPR003593">
    <property type="entry name" value="AAA+_ATPase"/>
</dbReference>
<dbReference type="EMBL" id="BMJQ01000008">
    <property type="protein sequence ID" value="GGF24692.1"/>
    <property type="molecule type" value="Genomic_DNA"/>
</dbReference>
<protein>
    <recommendedName>
        <fullName evidence="9">ATP-dependent Clp protease ATP-binding subunit</fullName>
    </recommendedName>
</protein>
<evidence type="ECO:0000256" key="3">
    <source>
        <dbReference type="ARBA" id="ARBA00023186"/>
    </source>
</evidence>
<feature type="region of interest" description="Disordered" evidence="4">
    <location>
        <begin position="832"/>
        <end position="851"/>
    </location>
</feature>
<name>A0A8J2YUN8_9PROT</name>
<evidence type="ECO:0000256" key="2">
    <source>
        <dbReference type="ARBA" id="ARBA00022840"/>
    </source>
</evidence>
<dbReference type="InterPro" id="IPR003959">
    <property type="entry name" value="ATPase_AAA_core"/>
</dbReference>
<dbReference type="RefSeq" id="WP_189047772.1">
    <property type="nucleotide sequence ID" value="NZ_BMJQ01000008.1"/>
</dbReference>
<keyword evidence="2" id="KW-0067">ATP-binding</keyword>
<dbReference type="InterPro" id="IPR019489">
    <property type="entry name" value="Clp_ATPase_C"/>
</dbReference>
<feature type="domain" description="Clp ATPase C-terminal" evidence="6">
    <location>
        <begin position="734"/>
        <end position="826"/>
    </location>
</feature>
<dbReference type="GO" id="GO:0005524">
    <property type="term" value="F:ATP binding"/>
    <property type="evidence" value="ECO:0007669"/>
    <property type="project" value="UniProtKB-KW"/>
</dbReference>
<dbReference type="Gene3D" id="1.10.8.60">
    <property type="match status" value="1"/>
</dbReference>
<dbReference type="SMART" id="SM01086">
    <property type="entry name" value="ClpB_D2-small"/>
    <property type="match status" value="1"/>
</dbReference>
<dbReference type="GO" id="GO:0016887">
    <property type="term" value="F:ATP hydrolysis activity"/>
    <property type="evidence" value="ECO:0007669"/>
    <property type="project" value="InterPro"/>
</dbReference>
<dbReference type="PRINTS" id="PR00300">
    <property type="entry name" value="CLPPROTEASEA"/>
</dbReference>
<keyword evidence="3" id="KW-0143">Chaperone</keyword>
<evidence type="ECO:0000313" key="7">
    <source>
        <dbReference type="EMBL" id="GGF24692.1"/>
    </source>
</evidence>
<dbReference type="PANTHER" id="PTHR11638">
    <property type="entry name" value="ATP-DEPENDENT CLP PROTEASE"/>
    <property type="match status" value="1"/>
</dbReference>
<sequence>MSNILASIVAGALAGVASCLILLRLKLGSPSRFEIGDTAAPAPEPPPQPPVISAQIDTADPPPAPAPLAIALPALSRTLSPLAEEVGHPRELLDMPEFQAVVAAFRRPDATVALLSQHALGANWPLACAAFLALAERPERQSLADPVVRHLPAARPYVLMYAFQFLTSLDRRPPVGAAVFSAPPWWQGNVVVSAFIHDYFARSAELGDRAAFGDLLDKKPDLDVAAVVGILQKIQHPFAAQLLVALSHWRDTRIDRDFLSTVGALWDPAEHDPLLVLPPAWQEPLAAASAAVHQPRPRSILVCGDPRTGKTAFVKLLAHQLQQDGWTVFAAGGNELMADQIYIGQLEGRIRKVIESLHARRKLAWYVQDLGQMADSGTHKGQSASILDQILPAIAASNLVIIGESSQAAATRLFQARPSLRSLMEILPLEPMDEAETAALAMEVGGRITEESGLTVPEPAVAAAMDLAQHYLGSSQLPGVVLELLKRAANRSLTAGETVLTAGSVVATLSQISGLPTVILDNGQRADLAEIHEFFGRRVMGQAEAVQAMVDRIAMLKAGLTDPGRPIGVFLFAGPTGTGKTELAKTLAEFLFGSPDRMVRLDMSEFQAVEATSKILGRRGEVGGESLIDRIRKQPFSVVLLDEFEKAHPNCWDLFLQIFDDGRLSDANGSVADFRHCIIILTSNLGGTAHRGSGLGFRPDPGTFTDDQVLRTVGQTFRPEFVNRLDKVIVFQPLSRDLMRGILHKELARIQERRGLRERAWAVEWEASAIEFLLDRGFSPEMGARPLKRAIDQQLLAPLAATLVEHRFPAGDQFLFVRSNGKAIEVEFVDPDAEPPASSATEPEADGSLALPSIVLRPTGSGAERASLTAYWREIDDELAGDPWRAKVDALRLALADPEIWSRDDRHHVFSGLELADRIGEAARTADRLFQRYAAASGHPDRASRELAGRLALQLYNLRQGMDDLAADAPIDALLRADPALDIGGESGDASEWSSRLTDMYRQWAEKRRMQLQELGPRTGKAAPILLVTGFGAFRTLSAESGLHVLEDDQGADSARRITARVTVVAGPDQDLPATDAFAAAAQLLATSPATSTIVRRYREDPAPLVRDIASGWRSGRLAAVLGGDFDLIGAIKRRQSAA</sequence>
<dbReference type="SUPFAM" id="SSF52540">
    <property type="entry name" value="P-loop containing nucleoside triphosphate hydrolases"/>
    <property type="match status" value="2"/>
</dbReference>
<dbReference type="Pfam" id="PF03462">
    <property type="entry name" value="PCRF"/>
    <property type="match status" value="1"/>
</dbReference>
<feature type="domain" description="AAA+ ATPase" evidence="5">
    <location>
        <begin position="566"/>
        <end position="735"/>
    </location>
</feature>
<dbReference type="InterPro" id="IPR001270">
    <property type="entry name" value="ClpA/B"/>
</dbReference>
<keyword evidence="1" id="KW-0547">Nucleotide-binding</keyword>
<evidence type="ECO:0000256" key="4">
    <source>
        <dbReference type="SAM" id="MobiDB-lite"/>
    </source>
</evidence>
<proteinExistence type="predicted"/>
<organism evidence="7 8">
    <name type="scientific">Aliidongia dinghuensis</name>
    <dbReference type="NCBI Taxonomy" id="1867774"/>
    <lineage>
        <taxon>Bacteria</taxon>
        <taxon>Pseudomonadati</taxon>
        <taxon>Pseudomonadota</taxon>
        <taxon>Alphaproteobacteria</taxon>
        <taxon>Rhodospirillales</taxon>
        <taxon>Dongiaceae</taxon>
        <taxon>Aliidongia</taxon>
    </lineage>
</organism>
<dbReference type="InterPro" id="IPR005139">
    <property type="entry name" value="PCRF"/>
</dbReference>
<dbReference type="Pfam" id="PF07724">
    <property type="entry name" value="AAA_2"/>
    <property type="match status" value="1"/>
</dbReference>
<dbReference type="GO" id="GO:0006415">
    <property type="term" value="P:translational termination"/>
    <property type="evidence" value="ECO:0007669"/>
    <property type="project" value="InterPro"/>
</dbReference>
<feature type="domain" description="AAA+ ATPase" evidence="5">
    <location>
        <begin position="296"/>
        <end position="420"/>
    </location>
</feature>
<gene>
    <name evidence="7" type="ORF">GCM10011611_33430</name>
</gene>
<evidence type="ECO:0000259" key="6">
    <source>
        <dbReference type="SMART" id="SM01086"/>
    </source>
</evidence>
<dbReference type="InterPro" id="IPR050130">
    <property type="entry name" value="ClpA_ClpB"/>
</dbReference>
<dbReference type="SMART" id="SM00382">
    <property type="entry name" value="AAA"/>
    <property type="match status" value="2"/>
</dbReference>
<dbReference type="Proteomes" id="UP000646365">
    <property type="component" value="Unassembled WGS sequence"/>
</dbReference>
<keyword evidence="8" id="KW-1185">Reference proteome</keyword>
<dbReference type="Pfam" id="PF10431">
    <property type="entry name" value="ClpB_D2-small"/>
    <property type="match status" value="1"/>
</dbReference>
<dbReference type="CDD" id="cd19499">
    <property type="entry name" value="RecA-like_ClpB_Hsp104-like"/>
    <property type="match status" value="1"/>
</dbReference>
<dbReference type="InterPro" id="IPR027417">
    <property type="entry name" value="P-loop_NTPase"/>
</dbReference>
<evidence type="ECO:0000256" key="1">
    <source>
        <dbReference type="ARBA" id="ARBA00022741"/>
    </source>
</evidence>
<evidence type="ECO:0000259" key="5">
    <source>
        <dbReference type="SMART" id="SM00382"/>
    </source>
</evidence>
<dbReference type="AlphaFoldDB" id="A0A8J2YUN8"/>
<accession>A0A8J2YUN8</accession>
<dbReference type="Gene3D" id="3.40.50.300">
    <property type="entry name" value="P-loop containing nucleotide triphosphate hydrolases"/>
    <property type="match status" value="2"/>
</dbReference>
<dbReference type="SUPFAM" id="SSF75620">
    <property type="entry name" value="Release factor"/>
    <property type="match status" value="1"/>
</dbReference>
<dbReference type="Pfam" id="PF00004">
    <property type="entry name" value="AAA"/>
    <property type="match status" value="1"/>
</dbReference>
<evidence type="ECO:0000313" key="8">
    <source>
        <dbReference type="Proteomes" id="UP000646365"/>
    </source>
</evidence>
<dbReference type="GO" id="GO:0005737">
    <property type="term" value="C:cytoplasm"/>
    <property type="evidence" value="ECO:0007669"/>
    <property type="project" value="TreeGrafter"/>
</dbReference>
<reference evidence="7" key="1">
    <citation type="journal article" date="2014" name="Int. J. Syst. Evol. Microbiol.">
        <title>Complete genome sequence of Corynebacterium casei LMG S-19264T (=DSM 44701T), isolated from a smear-ripened cheese.</title>
        <authorList>
            <consortium name="US DOE Joint Genome Institute (JGI-PGF)"/>
            <person name="Walter F."/>
            <person name="Albersmeier A."/>
            <person name="Kalinowski J."/>
            <person name="Ruckert C."/>
        </authorList>
    </citation>
    <scope>NUCLEOTIDE SEQUENCE</scope>
    <source>
        <strain evidence="7">CGMCC 1.15725</strain>
    </source>
</reference>